<reference evidence="1 2" key="1">
    <citation type="submission" date="2022-01" db="EMBL/GenBank/DDBJ databases">
        <title>A chromosomal length assembly of Cordylochernes scorpioides.</title>
        <authorList>
            <person name="Zeh D."/>
            <person name="Zeh J."/>
        </authorList>
    </citation>
    <scope>NUCLEOTIDE SEQUENCE [LARGE SCALE GENOMIC DNA]</scope>
    <source>
        <strain evidence="1">IN4F17</strain>
        <tissue evidence="1">Whole Body</tissue>
    </source>
</reference>
<proteinExistence type="predicted"/>
<sequence>MVFIKAIQLLRVANPKVVKHTLLVKFGSTFCFSKNKNLVSYVPKIGKSVILLSTMHSTTTIDQKTVEQ</sequence>
<evidence type="ECO:0000313" key="1">
    <source>
        <dbReference type="EMBL" id="UYV67719.1"/>
    </source>
</evidence>
<evidence type="ECO:0000313" key="2">
    <source>
        <dbReference type="Proteomes" id="UP001235939"/>
    </source>
</evidence>
<protein>
    <submittedName>
        <fullName evidence="1">Uncharacterized protein</fullName>
    </submittedName>
</protein>
<name>A0ABY6KGY9_9ARAC</name>
<dbReference type="Proteomes" id="UP001235939">
    <property type="component" value="Chromosome 05"/>
</dbReference>
<gene>
    <name evidence="1" type="ORF">LAZ67_5001714</name>
</gene>
<dbReference type="EMBL" id="CP092867">
    <property type="protein sequence ID" value="UYV67719.1"/>
    <property type="molecule type" value="Genomic_DNA"/>
</dbReference>
<organism evidence="1 2">
    <name type="scientific">Cordylochernes scorpioides</name>
    <dbReference type="NCBI Taxonomy" id="51811"/>
    <lineage>
        <taxon>Eukaryota</taxon>
        <taxon>Metazoa</taxon>
        <taxon>Ecdysozoa</taxon>
        <taxon>Arthropoda</taxon>
        <taxon>Chelicerata</taxon>
        <taxon>Arachnida</taxon>
        <taxon>Pseudoscorpiones</taxon>
        <taxon>Cheliferoidea</taxon>
        <taxon>Chernetidae</taxon>
        <taxon>Cordylochernes</taxon>
    </lineage>
</organism>
<keyword evidence="2" id="KW-1185">Reference proteome</keyword>
<accession>A0ABY6KGY9</accession>